<keyword evidence="4" id="KW-1185">Reference proteome</keyword>
<evidence type="ECO:0000313" key="4">
    <source>
        <dbReference type="Proteomes" id="UP000231279"/>
    </source>
</evidence>
<dbReference type="FunFam" id="1.25.40.990:FF:000004">
    <property type="entry name" value="Putative peptidase C48 domain family protein"/>
    <property type="match status" value="1"/>
</dbReference>
<accession>A0A2G9GRS2</accession>
<feature type="compositionally biased region" description="Polar residues" evidence="1">
    <location>
        <begin position="288"/>
        <end position="339"/>
    </location>
</feature>
<dbReference type="GO" id="GO:0070390">
    <property type="term" value="C:transcription export complex 2"/>
    <property type="evidence" value="ECO:0007669"/>
    <property type="project" value="TreeGrafter"/>
</dbReference>
<evidence type="ECO:0000259" key="2">
    <source>
        <dbReference type="PROSITE" id="PS50250"/>
    </source>
</evidence>
<dbReference type="Gene3D" id="1.25.40.990">
    <property type="match status" value="1"/>
</dbReference>
<reference evidence="4" key="1">
    <citation type="journal article" date="2018" name="Gigascience">
        <title>Genome assembly of the Pink Ipe (Handroanthus impetiginosus, Bignoniaceae), a highly valued, ecologically keystone Neotropical timber forest tree.</title>
        <authorList>
            <person name="Silva-Junior O.B."/>
            <person name="Grattapaglia D."/>
            <person name="Novaes E."/>
            <person name="Collevatti R.G."/>
        </authorList>
    </citation>
    <scope>NUCLEOTIDE SEQUENCE [LARGE SCALE GENOMIC DNA]</scope>
    <source>
        <strain evidence="4">cv. UFG-1</strain>
    </source>
</reference>
<feature type="compositionally biased region" description="Polar residues" evidence="1">
    <location>
        <begin position="374"/>
        <end position="388"/>
    </location>
</feature>
<dbReference type="EMBL" id="NKXS01003937">
    <property type="protein sequence ID" value="PIN07981.1"/>
    <property type="molecule type" value="Genomic_DNA"/>
</dbReference>
<name>A0A2G9GRS2_9LAMI</name>
<dbReference type="GO" id="GO:0005737">
    <property type="term" value="C:cytoplasm"/>
    <property type="evidence" value="ECO:0007669"/>
    <property type="project" value="TreeGrafter"/>
</dbReference>
<dbReference type="PROSITE" id="PS50250">
    <property type="entry name" value="PCI"/>
    <property type="match status" value="1"/>
</dbReference>
<organism evidence="3 4">
    <name type="scientific">Handroanthus impetiginosus</name>
    <dbReference type="NCBI Taxonomy" id="429701"/>
    <lineage>
        <taxon>Eukaryota</taxon>
        <taxon>Viridiplantae</taxon>
        <taxon>Streptophyta</taxon>
        <taxon>Embryophyta</taxon>
        <taxon>Tracheophyta</taxon>
        <taxon>Spermatophyta</taxon>
        <taxon>Magnoliopsida</taxon>
        <taxon>eudicotyledons</taxon>
        <taxon>Gunneridae</taxon>
        <taxon>Pentapetalae</taxon>
        <taxon>asterids</taxon>
        <taxon>lamiids</taxon>
        <taxon>Lamiales</taxon>
        <taxon>Bignoniaceae</taxon>
        <taxon>Crescentiina</taxon>
        <taxon>Tabebuia alliance</taxon>
        <taxon>Handroanthus</taxon>
    </lineage>
</organism>
<evidence type="ECO:0000256" key="1">
    <source>
        <dbReference type="SAM" id="MobiDB-lite"/>
    </source>
</evidence>
<feature type="domain" description="PCI" evidence="2">
    <location>
        <begin position="627"/>
        <end position="815"/>
    </location>
</feature>
<proteinExistence type="predicted"/>
<dbReference type="PANTHER" id="PTHR12436">
    <property type="entry name" value="80 KDA MCM3-ASSOCIATED PROTEIN"/>
    <property type="match status" value="1"/>
</dbReference>
<dbReference type="Pfam" id="PF03399">
    <property type="entry name" value="SAC3_GANP"/>
    <property type="match status" value="1"/>
</dbReference>
<gene>
    <name evidence="3" type="ORF">CDL12_19444</name>
</gene>
<dbReference type="GO" id="GO:0006406">
    <property type="term" value="P:mRNA export from nucleus"/>
    <property type="evidence" value="ECO:0007669"/>
    <property type="project" value="TreeGrafter"/>
</dbReference>
<dbReference type="OrthoDB" id="21502at2759"/>
<feature type="region of interest" description="Disordered" evidence="1">
    <location>
        <begin position="181"/>
        <end position="202"/>
    </location>
</feature>
<dbReference type="PANTHER" id="PTHR12436:SF17">
    <property type="entry name" value="SAC3 FAMILY PROTEIN B"/>
    <property type="match status" value="1"/>
</dbReference>
<feature type="region of interest" description="Disordered" evidence="1">
    <location>
        <begin position="219"/>
        <end position="238"/>
    </location>
</feature>
<feature type="region of interest" description="Disordered" evidence="1">
    <location>
        <begin position="1"/>
        <end position="35"/>
    </location>
</feature>
<feature type="region of interest" description="Disordered" evidence="1">
    <location>
        <begin position="277"/>
        <end position="388"/>
    </location>
</feature>
<protein>
    <submittedName>
        <fullName evidence="3">Nuclear protein export factor</fullName>
    </submittedName>
</protein>
<comment type="caution">
    <text evidence="3">The sequence shown here is derived from an EMBL/GenBank/DDBJ whole genome shotgun (WGS) entry which is preliminary data.</text>
</comment>
<dbReference type="InterPro" id="IPR005062">
    <property type="entry name" value="SAC3/GANP/THP3_conserved"/>
</dbReference>
<feature type="compositionally biased region" description="Polar residues" evidence="1">
    <location>
        <begin position="349"/>
        <end position="361"/>
    </location>
</feature>
<dbReference type="Proteomes" id="UP000231279">
    <property type="component" value="Unassembled WGS sequence"/>
</dbReference>
<dbReference type="InterPro" id="IPR045107">
    <property type="entry name" value="SAC3/GANP/THP3"/>
</dbReference>
<evidence type="ECO:0000313" key="3">
    <source>
        <dbReference type="EMBL" id="PIN07981.1"/>
    </source>
</evidence>
<dbReference type="InterPro" id="IPR000717">
    <property type="entry name" value="PCI_dom"/>
</dbReference>
<dbReference type="STRING" id="429701.A0A2G9GRS2"/>
<sequence>MAFRGFGKNSGPSTQPRAETPVIEFPRPPSRSLPMPISPRSNEPALLPRFALSNPRTASPPKIVEVQYGGRTNSSYSQSADEILRNTRGVGEIPLDFPSGRKGHLVPYRGRSPPLVSQNNLYVGDQHPRNEEEFSCKLAFSLVGAVCLKALKEFLQQSLDNGSYGFTYAISLRTISSSVWGNQSKSSNHNTSPPAQGISSVSATGGTYLSGPVFQNKHADVPYPKRTRSPTLQPTWGVSPENAAFRADGHKRSLIDYRDLDAPEAMPSPLLAFESSFSSRDASRPSERTQNIFSSSPVWSNQSKPSGINTSPVVQEETPSVLTKSDTYQSGRTFTTTHADVTFPKRTRSPTLSSGGFQQNPDVALDGNKRAPGFQSQRQFPTSGQTDSVEVAMEKPAHLPSVKRTKIPFLSSSNQGFQENLDPAEEIERHSTVRNQNVPGKRQHQSMPEKQKFSEDPTMHEMGDFAGGNVSSEYEGMASSSCIVGLCPDMCPESERAERERKGDLDQYERLDGDRNLTTEFLAVKKYTRTAEREAELIRPMPVLQKTMEYLLDLLDEPYDDRFLSLYNFLWDRMRAIRMDLRMQHIFNLEAISMLEQMIRLHIIAMHELCEYTKGEGFSEGFDAHLNIEQMNKTSVELFQFYDDHRKKGIHVPSEREFRGYYALLKLDKHPGYKVEPAELSLDLAKMTPEMRQTPEVLFARDVARACRTGNFIAFFRLARKASYLQACLMHAHFSKLRTQALASLHSGLQVNQGIPVVHVAKWLGMEEEDIEALLEYHGFSIKDFEEPYMVKENAFINVDNDFPVKRSILVERKRSKMIASDVSFPSTTNYAAEDVKEFQLKKDPKPIPTPVQSDVPLSTTPIHDEEMQDSGNVLSPKGSLQKPMHEASIGLVPPAEKMAGHEIPLASPSPLVLDFPNNSSAHHQSRFEFAKQPKYEPVFRNSFGRSVKHDLEATAQITVETPEENGYTSLPFDAVDHTPIPQPMFTEELEDEDQPGTMEDDKSDEVTNYYDKEVVDAKLKLILRLLIGAQSVNYGTFNIDNVMSERQEVQERSWSVLNPSDVVAAKLVEKNPTAKCLCWKLVLCSQGETLNRDNIELQDETAPSGAGSWLHSKLLPTHSDDNGDLLVSSPGLAIWRSWIPTQSGVDSACCLSVIKSTTSKDPSKAITGASAVLFLLSEHIPPHLQKKRLHDLIMSLPSGSHLPLLILSGSGKDESDPSTIAKDLELHDIDKSRVHMFHINFIKDKDTKKLDRFFSDKHLREGLEWLAIESPPQIVVSRTKTRELVLSHLNSTLEVLDEMDTHRVGPSNCISAFNEALDQSIKEVAAAAHANPTGWPSPEIDLLDDSSDEYRAAAWLLPSIGWSSHSRIEMLTHALNESKLPVLGDDLSWLYRGVNAGDDIENLKSCLENCIIDYLTEISQMMGVSIAQKEAGIMLQSYTLLELHNTTYYIIPKWVSIFRRIFSWRLMNLNCEEVSSTYVLVQHHLSTLSSRVQDYSESKVTTFLPPYVVHPSLDELVEVGCHPQESWLNHMQRNAFQPQLPISSDGADVPIPNNNVTWMENEKDSSPNTILTSYDHSAIGENKDGGQPVHTSNTAKEANKLSKLLEKCNIMQDLIDKKLAIYF</sequence>